<dbReference type="EC" id="2.7.7.-" evidence="9"/>
<dbReference type="Proteomes" id="UP000242525">
    <property type="component" value="Unassembled WGS sequence"/>
</dbReference>
<keyword evidence="12" id="KW-1185">Reference proteome</keyword>
<evidence type="ECO:0000256" key="7">
    <source>
        <dbReference type="ARBA" id="ARBA00022723"/>
    </source>
</evidence>
<gene>
    <name evidence="11" type="ORF">BN980_GECA13s03101g</name>
</gene>
<dbReference type="GO" id="GO:0046872">
    <property type="term" value="F:metal ion binding"/>
    <property type="evidence" value="ECO:0007669"/>
    <property type="project" value="UniProtKB-KW"/>
</dbReference>
<dbReference type="SUPFAM" id="SSF56747">
    <property type="entry name" value="Prim-pol domain"/>
    <property type="match status" value="1"/>
</dbReference>
<evidence type="ECO:0000256" key="8">
    <source>
        <dbReference type="ARBA" id="ARBA00023163"/>
    </source>
</evidence>
<evidence type="ECO:0000256" key="10">
    <source>
        <dbReference type="SAM" id="MobiDB-lite"/>
    </source>
</evidence>
<evidence type="ECO:0000256" key="9">
    <source>
        <dbReference type="RuleBase" id="RU003514"/>
    </source>
</evidence>
<comment type="caution">
    <text evidence="11">The sequence shown here is derived from an EMBL/GenBank/DDBJ whole genome shotgun (WGS) entry which is preliminary data.</text>
</comment>
<feature type="region of interest" description="Disordered" evidence="10">
    <location>
        <begin position="1"/>
        <end position="21"/>
    </location>
</feature>
<evidence type="ECO:0000256" key="4">
    <source>
        <dbReference type="ARBA" id="ARBA00022679"/>
    </source>
</evidence>
<dbReference type="NCBIfam" id="TIGR00335">
    <property type="entry name" value="primase_sml"/>
    <property type="match status" value="1"/>
</dbReference>
<evidence type="ECO:0000256" key="3">
    <source>
        <dbReference type="ARBA" id="ARBA00022515"/>
    </source>
</evidence>
<protein>
    <recommendedName>
        <fullName evidence="9">DNA primase</fullName>
        <ecNumber evidence="9">2.7.7.-</ecNumber>
    </recommendedName>
</protein>
<dbReference type="GO" id="GO:0006269">
    <property type="term" value="P:DNA replication, synthesis of primer"/>
    <property type="evidence" value="ECO:0007669"/>
    <property type="project" value="UniProtKB-KW"/>
</dbReference>
<keyword evidence="6 9" id="KW-0235">DNA replication</keyword>
<keyword evidence="8" id="KW-0804">Transcription</keyword>
<dbReference type="Gene3D" id="3.90.920.10">
    <property type="entry name" value="DNA primase, PRIM domain"/>
    <property type="match status" value="1"/>
</dbReference>
<organism evidence="11 12">
    <name type="scientific">Geotrichum candidum</name>
    <name type="common">Oospora lactis</name>
    <name type="synonym">Dipodascus geotrichum</name>
    <dbReference type="NCBI Taxonomy" id="1173061"/>
    <lineage>
        <taxon>Eukaryota</taxon>
        <taxon>Fungi</taxon>
        <taxon>Dikarya</taxon>
        <taxon>Ascomycota</taxon>
        <taxon>Saccharomycotina</taxon>
        <taxon>Dipodascomycetes</taxon>
        <taxon>Dipodascales</taxon>
        <taxon>Dipodascaceae</taxon>
        <taxon>Geotrichum</taxon>
    </lineage>
</organism>
<sequence length="439" mass="51100">MPAYQSSSKDESDSYTSENDEVLTVEIPNSKTDENIMLQFYSRLFPYRYFFQWLNHSPNPSTNFTHREIAFTLSNDAYLRYQSFPNVEAFRKEILRLNPSRFEIGPVYSSNPRDRKLVKKTQFKPLRKELVFDIDLTDYDDIRKCCQDKQICTKCWQFITVAIKIMDVALREDFGFNHILWVYSGRRGAHAWVCDPRAQVLDDTKRRAIASYLQLVSKGKRLQLRRPLHPHVERSLEILKPSFAQDILESQNPWEDIEDCDSLLDALSDKKLASALKKSWSEYATRSSKLKWQDIDQAAQIGVSQTLDSKLLKEAKQDIILATMYPRLDIEVSKHLNHLLKSPFCVHPATGRVCVPINVAKVDEFNPLAVPTVSHLLQEIDDYELTRDDDKATTEGGNLADYEKTSLAPYIRYFKHFSNQLVKEQLREKRTREQANLDF</sequence>
<dbReference type="EMBL" id="CCBN010000013">
    <property type="protein sequence ID" value="CDO56110.1"/>
    <property type="molecule type" value="Genomic_DNA"/>
</dbReference>
<dbReference type="STRING" id="1173061.A0A0J9XFL7"/>
<evidence type="ECO:0000256" key="6">
    <source>
        <dbReference type="ARBA" id="ARBA00022705"/>
    </source>
</evidence>
<evidence type="ECO:0000256" key="1">
    <source>
        <dbReference type="ARBA" id="ARBA00009762"/>
    </source>
</evidence>
<keyword evidence="4 9" id="KW-0808">Transferase</keyword>
<dbReference type="FunFam" id="3.90.920.10:FF:000002">
    <property type="entry name" value="DNA primase"/>
    <property type="match status" value="1"/>
</dbReference>
<evidence type="ECO:0000313" key="12">
    <source>
        <dbReference type="Proteomes" id="UP000242525"/>
    </source>
</evidence>
<reference evidence="11" key="1">
    <citation type="submission" date="2014-03" db="EMBL/GenBank/DDBJ databases">
        <authorList>
            <person name="Casaregola S."/>
        </authorList>
    </citation>
    <scope>NUCLEOTIDE SEQUENCE [LARGE SCALE GENOMIC DNA]</scope>
    <source>
        <strain evidence="11">CLIB 918</strain>
    </source>
</reference>
<evidence type="ECO:0000313" key="11">
    <source>
        <dbReference type="EMBL" id="CDO56110.1"/>
    </source>
</evidence>
<dbReference type="AlphaFoldDB" id="A0A0J9XFL7"/>
<dbReference type="CDD" id="cd04860">
    <property type="entry name" value="AE_Prim_S"/>
    <property type="match status" value="1"/>
</dbReference>
<dbReference type="InterPro" id="IPR002755">
    <property type="entry name" value="DNA_primase_S"/>
</dbReference>
<dbReference type="GO" id="GO:0003899">
    <property type="term" value="F:DNA-directed RNA polymerase activity"/>
    <property type="evidence" value="ECO:0007669"/>
    <property type="project" value="InterPro"/>
</dbReference>
<keyword evidence="3 9" id="KW-0639">Primosome</keyword>
<keyword evidence="2 9" id="KW-0240">DNA-directed RNA polymerase</keyword>
<dbReference type="InterPro" id="IPR014052">
    <property type="entry name" value="DNA_primase_ssu_euk/arc"/>
</dbReference>
<evidence type="ECO:0000256" key="2">
    <source>
        <dbReference type="ARBA" id="ARBA00022478"/>
    </source>
</evidence>
<evidence type="ECO:0000256" key="5">
    <source>
        <dbReference type="ARBA" id="ARBA00022695"/>
    </source>
</evidence>
<dbReference type="Pfam" id="PF01896">
    <property type="entry name" value="DNA_primase_S"/>
    <property type="match status" value="1"/>
</dbReference>
<dbReference type="PANTHER" id="PTHR10536">
    <property type="entry name" value="DNA PRIMASE SMALL SUBUNIT"/>
    <property type="match status" value="1"/>
</dbReference>
<proteinExistence type="inferred from homology"/>
<accession>A0A0J9XFL7</accession>
<dbReference type="OrthoDB" id="19606at2759"/>
<dbReference type="GO" id="GO:0005658">
    <property type="term" value="C:alpha DNA polymerase:primase complex"/>
    <property type="evidence" value="ECO:0007669"/>
    <property type="project" value="UniProtKB-ARBA"/>
</dbReference>
<name>A0A0J9XFL7_GEOCN</name>
<keyword evidence="7" id="KW-0479">Metal-binding</keyword>
<comment type="similarity">
    <text evidence="1 9">Belongs to the eukaryotic-type primase small subunit family.</text>
</comment>
<keyword evidence="5" id="KW-0548">Nucleotidyltransferase</keyword>